<gene>
    <name evidence="1" type="ORF">DVH24_001506</name>
</gene>
<dbReference type="AlphaFoldDB" id="A0A498K7E7"/>
<reference evidence="1 2" key="1">
    <citation type="submission" date="2018-10" db="EMBL/GenBank/DDBJ databases">
        <title>A high-quality apple genome assembly.</title>
        <authorList>
            <person name="Hu J."/>
        </authorList>
    </citation>
    <scope>NUCLEOTIDE SEQUENCE [LARGE SCALE GENOMIC DNA]</scope>
    <source>
        <strain evidence="2">cv. HFTH1</strain>
        <tissue evidence="1">Young leaf</tissue>
    </source>
</reference>
<name>A0A498K7E7_MALDO</name>
<accession>A0A498K7E7</accession>
<evidence type="ECO:0000313" key="1">
    <source>
        <dbReference type="EMBL" id="RXI01272.1"/>
    </source>
</evidence>
<protein>
    <submittedName>
        <fullName evidence="1">Uncharacterized protein</fullName>
    </submittedName>
</protein>
<dbReference type="EMBL" id="RDQH01000330">
    <property type="protein sequence ID" value="RXI01272.1"/>
    <property type="molecule type" value="Genomic_DNA"/>
</dbReference>
<comment type="caution">
    <text evidence="1">The sequence shown here is derived from an EMBL/GenBank/DDBJ whole genome shotgun (WGS) entry which is preliminary data.</text>
</comment>
<keyword evidence="2" id="KW-1185">Reference proteome</keyword>
<organism evidence="1 2">
    <name type="scientific">Malus domestica</name>
    <name type="common">Apple</name>
    <name type="synonym">Pyrus malus</name>
    <dbReference type="NCBI Taxonomy" id="3750"/>
    <lineage>
        <taxon>Eukaryota</taxon>
        <taxon>Viridiplantae</taxon>
        <taxon>Streptophyta</taxon>
        <taxon>Embryophyta</taxon>
        <taxon>Tracheophyta</taxon>
        <taxon>Spermatophyta</taxon>
        <taxon>Magnoliopsida</taxon>
        <taxon>eudicotyledons</taxon>
        <taxon>Gunneridae</taxon>
        <taxon>Pentapetalae</taxon>
        <taxon>rosids</taxon>
        <taxon>fabids</taxon>
        <taxon>Rosales</taxon>
        <taxon>Rosaceae</taxon>
        <taxon>Amygdaloideae</taxon>
        <taxon>Maleae</taxon>
        <taxon>Malus</taxon>
    </lineage>
</organism>
<dbReference type="Proteomes" id="UP000290289">
    <property type="component" value="Chromosome 4"/>
</dbReference>
<proteinExistence type="predicted"/>
<sequence length="113" mass="13562">MLHRPTFCVIQHHRPYYYPIKFSLELQWHTTVTQHTGCTLPLHSSRLYSIYSVFDRLRRRPLDFNTSLQRQESKHKMNVVHPDCLRLQSRGVLINCEGFTQVHRFKLSFSGYK</sequence>
<evidence type="ECO:0000313" key="2">
    <source>
        <dbReference type="Proteomes" id="UP000290289"/>
    </source>
</evidence>